<accession>A0ABT8SM50</accession>
<evidence type="ECO:0000313" key="2">
    <source>
        <dbReference type="EMBL" id="MDO1558713.1"/>
    </source>
</evidence>
<evidence type="ECO:0000256" key="1">
    <source>
        <dbReference type="SAM" id="Phobius"/>
    </source>
</evidence>
<evidence type="ECO:0008006" key="4">
    <source>
        <dbReference type="Google" id="ProtNLM"/>
    </source>
</evidence>
<keyword evidence="3" id="KW-1185">Reference proteome</keyword>
<evidence type="ECO:0000313" key="3">
    <source>
        <dbReference type="Proteomes" id="UP001169063"/>
    </source>
</evidence>
<dbReference type="Proteomes" id="UP001169063">
    <property type="component" value="Unassembled WGS sequence"/>
</dbReference>
<name>A0ABT8SM50_9CAUL</name>
<dbReference type="EMBL" id="JAUKTR010000001">
    <property type="protein sequence ID" value="MDO1558713.1"/>
    <property type="molecule type" value="Genomic_DNA"/>
</dbReference>
<keyword evidence="1" id="KW-0812">Transmembrane</keyword>
<feature type="transmembrane region" description="Helical" evidence="1">
    <location>
        <begin position="12"/>
        <end position="39"/>
    </location>
</feature>
<comment type="caution">
    <text evidence="2">The sequence shown here is derived from an EMBL/GenBank/DDBJ whole genome shotgun (WGS) entry which is preliminary data.</text>
</comment>
<sequence length="155" mass="16316">MPATRHYKGRIPWSWLALAIAAVQAGSCLLLGLVMVLAVREGSGSDLIFRLNSIAYWVAGIIQGAVLGVVVLATARALSNRTRRPGRTFVLVSALLPAGLLLALKGWVLIAMGDVFGSPGLWLELLVVALSFGAGAFTYLAAARTAGVDVMDLRD</sequence>
<feature type="transmembrane region" description="Helical" evidence="1">
    <location>
        <begin position="54"/>
        <end position="77"/>
    </location>
</feature>
<protein>
    <recommendedName>
        <fullName evidence="4">DUF2975 domain-containing protein</fullName>
    </recommendedName>
</protein>
<feature type="transmembrane region" description="Helical" evidence="1">
    <location>
        <begin position="89"/>
        <end position="110"/>
    </location>
</feature>
<proteinExistence type="predicted"/>
<organism evidence="2 3">
    <name type="scientific">Peiella sedimenti</name>
    <dbReference type="NCBI Taxonomy" id="3061083"/>
    <lineage>
        <taxon>Bacteria</taxon>
        <taxon>Pseudomonadati</taxon>
        <taxon>Pseudomonadota</taxon>
        <taxon>Alphaproteobacteria</taxon>
        <taxon>Caulobacterales</taxon>
        <taxon>Caulobacteraceae</taxon>
        <taxon>Peiella</taxon>
    </lineage>
</organism>
<keyword evidence="1" id="KW-1133">Transmembrane helix</keyword>
<keyword evidence="1" id="KW-0472">Membrane</keyword>
<reference evidence="2" key="1">
    <citation type="submission" date="2023-07" db="EMBL/GenBank/DDBJ databases">
        <title>Brevundimonas soil sp. nov., isolated from the soil of chemical plant.</title>
        <authorList>
            <person name="Wu N."/>
        </authorList>
    </citation>
    <scope>NUCLEOTIDE SEQUENCE</scope>
    <source>
        <strain evidence="2">XZ-24</strain>
    </source>
</reference>
<feature type="transmembrane region" description="Helical" evidence="1">
    <location>
        <begin position="122"/>
        <end position="142"/>
    </location>
</feature>
<gene>
    <name evidence="2" type="ORF">Q0812_04650</name>
</gene>
<dbReference type="RefSeq" id="WP_302109111.1">
    <property type="nucleotide sequence ID" value="NZ_JAUKTR010000001.1"/>
</dbReference>